<evidence type="ECO:0000313" key="9">
    <source>
        <dbReference type="Proteomes" id="UP001357223"/>
    </source>
</evidence>
<dbReference type="InterPro" id="IPR036259">
    <property type="entry name" value="MFS_trans_sf"/>
</dbReference>
<keyword evidence="3 6" id="KW-0812">Transmembrane</keyword>
<evidence type="ECO:0000256" key="5">
    <source>
        <dbReference type="ARBA" id="ARBA00023136"/>
    </source>
</evidence>
<evidence type="ECO:0000256" key="4">
    <source>
        <dbReference type="ARBA" id="ARBA00022989"/>
    </source>
</evidence>
<feature type="transmembrane region" description="Helical" evidence="6">
    <location>
        <begin position="233"/>
        <end position="254"/>
    </location>
</feature>
<evidence type="ECO:0000256" key="3">
    <source>
        <dbReference type="ARBA" id="ARBA00022692"/>
    </source>
</evidence>
<gene>
    <name evidence="8" type="ORF">R4Z09_27320</name>
</gene>
<evidence type="ECO:0000313" key="8">
    <source>
        <dbReference type="EMBL" id="WVX80885.1"/>
    </source>
</evidence>
<comment type="subcellular location">
    <subcellularLocation>
        <location evidence="1">Cell membrane</location>
        <topology evidence="1">Multi-pass membrane protein</topology>
    </subcellularLocation>
</comment>
<dbReference type="EMBL" id="CP137640">
    <property type="protein sequence ID" value="WVX80885.1"/>
    <property type="molecule type" value="Genomic_DNA"/>
</dbReference>
<dbReference type="Proteomes" id="UP001357223">
    <property type="component" value="Chromosome"/>
</dbReference>
<feature type="transmembrane region" description="Helical" evidence="6">
    <location>
        <begin position="168"/>
        <end position="191"/>
    </location>
</feature>
<dbReference type="InterPro" id="IPR011701">
    <property type="entry name" value="MFS"/>
</dbReference>
<feature type="transmembrane region" description="Helical" evidence="6">
    <location>
        <begin position="83"/>
        <end position="107"/>
    </location>
</feature>
<dbReference type="Pfam" id="PF07690">
    <property type="entry name" value="MFS_1"/>
    <property type="match status" value="1"/>
</dbReference>
<dbReference type="InterPro" id="IPR020846">
    <property type="entry name" value="MFS_dom"/>
</dbReference>
<organism evidence="8 9">
    <name type="scientific">Niallia oryzisoli</name>
    <dbReference type="NCBI Taxonomy" id="1737571"/>
    <lineage>
        <taxon>Bacteria</taxon>
        <taxon>Bacillati</taxon>
        <taxon>Bacillota</taxon>
        <taxon>Bacilli</taxon>
        <taxon>Bacillales</taxon>
        <taxon>Bacillaceae</taxon>
        <taxon>Niallia</taxon>
    </lineage>
</organism>
<feature type="transmembrane region" description="Helical" evidence="6">
    <location>
        <begin position="306"/>
        <end position="326"/>
    </location>
</feature>
<feature type="transmembrane region" description="Helical" evidence="6">
    <location>
        <begin position="274"/>
        <end position="294"/>
    </location>
</feature>
<dbReference type="CDD" id="cd17319">
    <property type="entry name" value="MFS_ExuT_GudP_like"/>
    <property type="match status" value="1"/>
</dbReference>
<dbReference type="SUPFAM" id="SSF103473">
    <property type="entry name" value="MFS general substrate transporter"/>
    <property type="match status" value="1"/>
</dbReference>
<dbReference type="PANTHER" id="PTHR11662:SF450">
    <property type="entry name" value="BLR1003 PROTEIN"/>
    <property type="match status" value="1"/>
</dbReference>
<dbReference type="PANTHER" id="PTHR11662">
    <property type="entry name" value="SOLUTE CARRIER FAMILY 17"/>
    <property type="match status" value="1"/>
</dbReference>
<accession>A0ABZ2CG27</accession>
<dbReference type="RefSeq" id="WP_338449815.1">
    <property type="nucleotide sequence ID" value="NZ_CP137640.1"/>
</dbReference>
<evidence type="ECO:0000256" key="2">
    <source>
        <dbReference type="ARBA" id="ARBA00022448"/>
    </source>
</evidence>
<feature type="transmembrane region" description="Helical" evidence="6">
    <location>
        <begin position="53"/>
        <end position="76"/>
    </location>
</feature>
<proteinExistence type="predicted"/>
<keyword evidence="4 6" id="KW-1133">Transmembrane helix</keyword>
<feature type="domain" description="Major facilitator superfamily (MFS) profile" evidence="7">
    <location>
        <begin position="18"/>
        <end position="425"/>
    </location>
</feature>
<feature type="transmembrane region" description="Helical" evidence="6">
    <location>
        <begin position="369"/>
        <end position="389"/>
    </location>
</feature>
<keyword evidence="9" id="KW-1185">Reference proteome</keyword>
<evidence type="ECO:0000259" key="7">
    <source>
        <dbReference type="PROSITE" id="PS50850"/>
    </source>
</evidence>
<reference evidence="8 9" key="1">
    <citation type="submission" date="2023-10" db="EMBL/GenBank/DDBJ databases">
        <title>Niallia locisalis sp.nov. isolated from a salt pond sample.</title>
        <authorList>
            <person name="Li X.-J."/>
            <person name="Dong L."/>
        </authorList>
    </citation>
    <scope>NUCLEOTIDE SEQUENCE [LARGE SCALE GENOMIC DNA]</scope>
    <source>
        <strain evidence="8 9">DSM 29761</strain>
    </source>
</reference>
<dbReference type="InterPro" id="IPR050382">
    <property type="entry name" value="MFS_Na/Anion_cotransporter"/>
</dbReference>
<keyword evidence="2" id="KW-0813">Transport</keyword>
<feature type="transmembrane region" description="Helical" evidence="6">
    <location>
        <begin position="113"/>
        <end position="134"/>
    </location>
</feature>
<name>A0ABZ2CG27_9BACI</name>
<dbReference type="Gene3D" id="1.20.1250.20">
    <property type="entry name" value="MFS general substrate transporter like domains"/>
    <property type="match status" value="2"/>
</dbReference>
<feature type="transmembrane region" description="Helical" evidence="6">
    <location>
        <begin position="401"/>
        <end position="421"/>
    </location>
</feature>
<feature type="transmembrane region" description="Helical" evidence="6">
    <location>
        <begin position="332"/>
        <end position="357"/>
    </location>
</feature>
<protein>
    <submittedName>
        <fullName evidence="8">MFS transporter</fullName>
    </submittedName>
</protein>
<evidence type="ECO:0000256" key="1">
    <source>
        <dbReference type="ARBA" id="ARBA00004651"/>
    </source>
</evidence>
<sequence length="440" mass="47667">MVKKNTKESKLSKRTWIVIALLFLLTAISNIDKAVIGFASVPIMKELGLTPEQWGLVGSVFFLLYSLSAVFGGVLADKYGTRIVIAGMVVLWCLIQFSTLFVSSFAFLLITRILLGMGEGPSYSLAMTAASKWLPKEKRGVGLSIVSIGSPLGVAISAPILLNLITNYGWRSAFVATGVVGVIWIAAWLWVVKAKDDSKGKVDAKEDLAKEDYDQLEAQPESGFLSFLLSKNFILIALCGFATYWAFTMGLNWIPNYLENVLQLSADKLQIVVAFPWILITVSLLSFSFISDRLFHKTKSVVKGRVFVLCPVLLAGAVCYFFGAMATSSSLAIVLLSLGLTFGVITMVLGPATLIELAPKKHQGKVQGWFMAFTSLGGIVGPYVTGYLVENSSSAATGFHYAFQLCALILLIAGGLGVVGIRPKKVEKPTTIYTNQIKKV</sequence>
<feature type="transmembrane region" description="Helical" evidence="6">
    <location>
        <begin position="141"/>
        <end position="162"/>
    </location>
</feature>
<dbReference type="PROSITE" id="PS50850">
    <property type="entry name" value="MFS"/>
    <property type="match status" value="1"/>
</dbReference>
<evidence type="ECO:0000256" key="6">
    <source>
        <dbReference type="SAM" id="Phobius"/>
    </source>
</evidence>
<keyword evidence="5 6" id="KW-0472">Membrane</keyword>